<dbReference type="EMBL" id="NCKW01008427">
    <property type="protein sequence ID" value="POM68067.1"/>
    <property type="molecule type" value="Genomic_DNA"/>
</dbReference>
<proteinExistence type="predicted"/>
<dbReference type="GO" id="GO:0005634">
    <property type="term" value="C:nucleus"/>
    <property type="evidence" value="ECO:0007669"/>
    <property type="project" value="TreeGrafter"/>
</dbReference>
<accession>A0A2P4XRB8</accession>
<gene>
    <name evidence="1" type="ORF">PHPALM_15819</name>
</gene>
<organism evidence="1 2">
    <name type="scientific">Phytophthora palmivora</name>
    <dbReference type="NCBI Taxonomy" id="4796"/>
    <lineage>
        <taxon>Eukaryota</taxon>
        <taxon>Sar</taxon>
        <taxon>Stramenopiles</taxon>
        <taxon>Oomycota</taxon>
        <taxon>Peronosporomycetes</taxon>
        <taxon>Peronosporales</taxon>
        <taxon>Peronosporaceae</taxon>
        <taxon>Phytophthora</taxon>
    </lineage>
</organism>
<comment type="caution">
    <text evidence="1">The sequence shown here is derived from an EMBL/GenBank/DDBJ whole genome shotgun (WGS) entry which is preliminary data.</text>
</comment>
<evidence type="ECO:0008006" key="3">
    <source>
        <dbReference type="Google" id="ProtNLM"/>
    </source>
</evidence>
<dbReference type="PANTHER" id="PTHR15666">
    <property type="entry name" value="COMM DOMAIN CONTAINING PROTEIN 5"/>
    <property type="match status" value="1"/>
</dbReference>
<dbReference type="InterPro" id="IPR037357">
    <property type="entry name" value="COMMD5"/>
</dbReference>
<dbReference type="PANTHER" id="PTHR15666:SF1">
    <property type="entry name" value="COMM DOMAIN-CONTAINING PROTEIN 5"/>
    <property type="match status" value="1"/>
</dbReference>
<name>A0A2P4XRB8_9STRA</name>
<protein>
    <recommendedName>
        <fullName evidence="3">COMM domain-containing protein</fullName>
    </recommendedName>
</protein>
<evidence type="ECO:0000313" key="1">
    <source>
        <dbReference type="EMBL" id="POM68067.1"/>
    </source>
</evidence>
<evidence type="ECO:0000313" key="2">
    <source>
        <dbReference type="Proteomes" id="UP000237271"/>
    </source>
</evidence>
<dbReference type="Proteomes" id="UP000237271">
    <property type="component" value="Unassembled WGS sequence"/>
</dbReference>
<dbReference type="OrthoDB" id="203754at2759"/>
<sequence>MSIFAKIAREWRALDVADAFVAHHLDSAMQLAVALYCQHDADAERAISGVSSTDQRDFMALSMILRRLVEVAVREHLTFLLPSDGMTRSASLQAELARHETIVQSLPDAFALRFRQLLETHWGVLTERSSLSLPRVQELHWSVGTETDDTGKRILVRLQTSDGATRRIHVPVRQFHQLRHSVASVLQEMNDVEAHPMMRLAYMEQSRHTEATSHVP</sequence>
<dbReference type="AlphaFoldDB" id="A0A2P4XRB8"/>
<reference evidence="1 2" key="1">
    <citation type="journal article" date="2017" name="Genome Biol. Evol.">
        <title>Phytophthora megakarya and P. palmivora, closely related causal agents of cacao black pod rot, underwent increases in genome sizes and gene numbers by different mechanisms.</title>
        <authorList>
            <person name="Ali S.S."/>
            <person name="Shao J."/>
            <person name="Lary D.J."/>
            <person name="Kronmiller B."/>
            <person name="Shen D."/>
            <person name="Strem M.D."/>
            <person name="Amoako-Attah I."/>
            <person name="Akrofi A.Y."/>
            <person name="Begoude B.A."/>
            <person name="Ten Hoopen G.M."/>
            <person name="Coulibaly K."/>
            <person name="Kebe B.I."/>
            <person name="Melnick R.L."/>
            <person name="Guiltinan M.J."/>
            <person name="Tyler B.M."/>
            <person name="Meinhardt L.W."/>
            <person name="Bailey B.A."/>
        </authorList>
    </citation>
    <scope>NUCLEOTIDE SEQUENCE [LARGE SCALE GENOMIC DNA]</scope>
    <source>
        <strain evidence="2">sbr112.9</strain>
    </source>
</reference>
<keyword evidence="2" id="KW-1185">Reference proteome</keyword>